<dbReference type="GO" id="GO:0000139">
    <property type="term" value="C:Golgi membrane"/>
    <property type="evidence" value="ECO:0007669"/>
    <property type="project" value="UniProtKB-SubCell"/>
</dbReference>
<organism evidence="10 11">
    <name type="scientific">Bugula neritina</name>
    <name type="common">Brown bryozoan</name>
    <name type="synonym">Sertularia neritina</name>
    <dbReference type="NCBI Taxonomy" id="10212"/>
    <lineage>
        <taxon>Eukaryota</taxon>
        <taxon>Metazoa</taxon>
        <taxon>Spiralia</taxon>
        <taxon>Lophotrochozoa</taxon>
        <taxon>Bryozoa</taxon>
        <taxon>Gymnolaemata</taxon>
        <taxon>Cheilostomatida</taxon>
        <taxon>Flustrina</taxon>
        <taxon>Buguloidea</taxon>
        <taxon>Bugulidae</taxon>
        <taxon>Bugula</taxon>
    </lineage>
</organism>
<keyword evidence="3" id="KW-0808">Transferase</keyword>
<evidence type="ECO:0000256" key="3">
    <source>
        <dbReference type="ARBA" id="ARBA00022679"/>
    </source>
</evidence>
<dbReference type="Proteomes" id="UP000593567">
    <property type="component" value="Unassembled WGS sequence"/>
</dbReference>
<reference evidence="10" key="1">
    <citation type="submission" date="2020-06" db="EMBL/GenBank/DDBJ databases">
        <title>Draft genome of Bugula neritina, a colonial animal packing powerful symbionts and potential medicines.</title>
        <authorList>
            <person name="Rayko M."/>
        </authorList>
    </citation>
    <scope>NUCLEOTIDE SEQUENCE [LARGE SCALE GENOMIC DNA]</scope>
    <source>
        <strain evidence="10">Kwan_BN1</strain>
    </source>
</reference>
<evidence type="ECO:0000256" key="1">
    <source>
        <dbReference type="ARBA" id="ARBA00004323"/>
    </source>
</evidence>
<dbReference type="InterPro" id="IPR027417">
    <property type="entry name" value="P-loop_NTPase"/>
</dbReference>
<evidence type="ECO:0000256" key="6">
    <source>
        <dbReference type="ARBA" id="ARBA00022989"/>
    </source>
</evidence>
<evidence type="ECO:0000256" key="4">
    <source>
        <dbReference type="ARBA" id="ARBA00022692"/>
    </source>
</evidence>
<keyword evidence="8" id="KW-0472">Membrane</keyword>
<evidence type="ECO:0000256" key="7">
    <source>
        <dbReference type="ARBA" id="ARBA00023034"/>
    </source>
</evidence>
<proteinExistence type="inferred from homology"/>
<evidence type="ECO:0000256" key="2">
    <source>
        <dbReference type="ARBA" id="ARBA00008124"/>
    </source>
</evidence>
<dbReference type="PANTHER" id="PTHR14647:SF87">
    <property type="entry name" value="PUTATIVE-RELATED"/>
    <property type="match status" value="1"/>
</dbReference>
<evidence type="ECO:0000313" key="10">
    <source>
        <dbReference type="EMBL" id="KAF6026258.1"/>
    </source>
</evidence>
<keyword evidence="11" id="KW-1185">Reference proteome</keyword>
<dbReference type="Gene3D" id="3.40.50.300">
    <property type="entry name" value="P-loop containing nucleotide triphosphate hydrolases"/>
    <property type="match status" value="1"/>
</dbReference>
<evidence type="ECO:0000256" key="9">
    <source>
        <dbReference type="ARBA" id="ARBA00023180"/>
    </source>
</evidence>
<keyword evidence="9" id="KW-0325">Glycoprotein</keyword>
<keyword evidence="6" id="KW-1133">Transmembrane helix</keyword>
<dbReference type="OrthoDB" id="514299at2759"/>
<keyword evidence="7" id="KW-0333">Golgi apparatus</keyword>
<dbReference type="EMBL" id="VXIV02002313">
    <property type="protein sequence ID" value="KAF6026258.1"/>
    <property type="molecule type" value="Genomic_DNA"/>
</dbReference>
<dbReference type="InterPro" id="IPR009729">
    <property type="entry name" value="Gal-3-0_sulfotransfrase"/>
</dbReference>
<evidence type="ECO:0000256" key="5">
    <source>
        <dbReference type="ARBA" id="ARBA00022968"/>
    </source>
</evidence>
<evidence type="ECO:0000313" key="11">
    <source>
        <dbReference type="Proteomes" id="UP000593567"/>
    </source>
</evidence>
<comment type="similarity">
    <text evidence="2">Belongs to the galactose-3-O-sulfotransferase family.</text>
</comment>
<comment type="caution">
    <text evidence="10">The sequence shown here is derived from an EMBL/GenBank/DDBJ whole genome shotgun (WGS) entry which is preliminary data.</text>
</comment>
<protein>
    <submittedName>
        <fullName evidence="10">Uncharacterized protein</fullName>
    </submittedName>
</protein>
<dbReference type="GO" id="GO:0001733">
    <property type="term" value="F:galactosylceramide sulfotransferase activity"/>
    <property type="evidence" value="ECO:0007669"/>
    <property type="project" value="InterPro"/>
</dbReference>
<keyword evidence="4" id="KW-0812">Transmembrane</keyword>
<name>A0A7J7JLK7_BUGNE</name>
<dbReference type="Pfam" id="PF06990">
    <property type="entry name" value="Gal-3-0_sulfotr"/>
    <property type="match status" value="1"/>
</dbReference>
<dbReference type="AlphaFoldDB" id="A0A7J7JLK7"/>
<comment type="subcellular location">
    <subcellularLocation>
        <location evidence="1">Golgi apparatus membrane</location>
        <topology evidence="1">Single-pass type II membrane protein</topology>
    </subcellularLocation>
</comment>
<dbReference type="GO" id="GO:0009247">
    <property type="term" value="P:glycolipid biosynthetic process"/>
    <property type="evidence" value="ECO:0007669"/>
    <property type="project" value="InterPro"/>
</dbReference>
<dbReference type="PANTHER" id="PTHR14647">
    <property type="entry name" value="GALACTOSE-3-O-SULFOTRANSFERASE"/>
    <property type="match status" value="1"/>
</dbReference>
<accession>A0A7J7JLK7</accession>
<gene>
    <name evidence="10" type="ORF">EB796_015432</name>
</gene>
<evidence type="ECO:0000256" key="8">
    <source>
        <dbReference type="ARBA" id="ARBA00023136"/>
    </source>
</evidence>
<keyword evidence="5" id="KW-0735">Signal-anchor</keyword>
<sequence length="147" mass="17067">MDIIILNDHFDASLLLLRKRFCWKYTDIFYKSFTVTNSSQELMSQSAITKLLSINLGEQLLYEAINKSWWDQSGVEKSTFWNEVSYFKRLNRQVNADVCPQVLSSNADYQIEATEYHNDLLVSVELCTALNMKMSEVKKVLMNYALG</sequence>